<dbReference type="Proteomes" id="UP000803844">
    <property type="component" value="Unassembled WGS sequence"/>
</dbReference>
<reference evidence="8" key="1">
    <citation type="journal article" date="2020" name="Phytopathology">
        <title>Genome sequence of the chestnut blight fungus Cryphonectria parasitica EP155: A fundamental resource for an archetypical invasive plant pathogen.</title>
        <authorList>
            <person name="Crouch J.A."/>
            <person name="Dawe A."/>
            <person name="Aerts A."/>
            <person name="Barry K."/>
            <person name="Churchill A.C.L."/>
            <person name="Grimwood J."/>
            <person name="Hillman B."/>
            <person name="Milgroom M.G."/>
            <person name="Pangilinan J."/>
            <person name="Smith M."/>
            <person name="Salamov A."/>
            <person name="Schmutz J."/>
            <person name="Yadav J."/>
            <person name="Grigoriev I.V."/>
            <person name="Nuss D."/>
        </authorList>
    </citation>
    <scope>NUCLEOTIDE SEQUENCE</scope>
    <source>
        <strain evidence="8">EP155</strain>
    </source>
</reference>
<dbReference type="GO" id="GO:0071164">
    <property type="term" value="F:RNA cap trimethylguanosine synthase activity"/>
    <property type="evidence" value="ECO:0007669"/>
    <property type="project" value="TreeGrafter"/>
</dbReference>
<dbReference type="RefSeq" id="XP_040773448.1">
    <property type="nucleotide sequence ID" value="XM_040917677.1"/>
</dbReference>
<comment type="catalytic activity">
    <reaction evidence="4">
        <text>a 5'-end (N(7)-methyl 5'-triphosphoguanosine)-ribonucleoside in snoRNA + S-adenosyl-L-methionine = a 5'-end (N(2),N(7)-dimethyl 5'-triphosphoguanosine)-ribonucleoside in snoRNA + S-adenosyl-L-homocysteine + H(+)</text>
        <dbReference type="Rhea" id="RHEA:78475"/>
        <dbReference type="Rhea" id="RHEA-COMP:19086"/>
        <dbReference type="Rhea" id="RHEA-COMP:19088"/>
        <dbReference type="ChEBI" id="CHEBI:15378"/>
        <dbReference type="ChEBI" id="CHEBI:57856"/>
        <dbReference type="ChEBI" id="CHEBI:59789"/>
        <dbReference type="ChEBI" id="CHEBI:156461"/>
        <dbReference type="ChEBI" id="CHEBI:172880"/>
    </reaction>
    <physiologicalReaction direction="left-to-right" evidence="4">
        <dbReference type="Rhea" id="RHEA:78476"/>
    </physiologicalReaction>
</comment>
<evidence type="ECO:0000256" key="2">
    <source>
        <dbReference type="ARBA" id="ARBA00025783"/>
    </source>
</evidence>
<proteinExistence type="inferred from homology"/>
<accession>A0A9P5CKP5</accession>
<keyword evidence="9" id="KW-1185">Reference proteome</keyword>
<dbReference type="InterPro" id="IPR019012">
    <property type="entry name" value="RNA_cap_Gua-N2-MeTrfase"/>
</dbReference>
<name>A0A9P5CKP5_CRYP1</name>
<gene>
    <name evidence="8" type="ORF">M406DRAFT_264657</name>
</gene>
<evidence type="ECO:0000313" key="8">
    <source>
        <dbReference type="EMBL" id="KAF3762469.1"/>
    </source>
</evidence>
<protein>
    <recommendedName>
        <fullName evidence="1">Trimethylguanosine synthase</fullName>
    </recommendedName>
    <alternativeName>
        <fullName evidence="7">Cap-specific guanine-N(2) methyltransferase</fullName>
    </alternativeName>
</protein>
<dbReference type="InterPro" id="IPR029063">
    <property type="entry name" value="SAM-dependent_MTases_sf"/>
</dbReference>
<sequence>MAPAEPLPLTARCKHYESSDEMPVEIKKYWRQRKELFCFYDDDIFMTDEAWFGVTAEPIAKYLAQKDIASKFHGPRPRSRIIIDLFAGAGGNTIAFARSGHWDLVIGIEIDAPTLACAQNNAAVYGLADHILWIHGDCADFLRRLKHHPETLDATLQQRQTRLGKHIQLFASPPWGGPMYKGAEVLDLEAMEPFGVTDLHVMCAPMAHAMFLPRNGDLSQLARLMPDESDEKLDVVQYCINGVSKGMVAYYPTEQDRAIS</sequence>
<evidence type="ECO:0000256" key="3">
    <source>
        <dbReference type="ARBA" id="ARBA00047418"/>
    </source>
</evidence>
<dbReference type="AlphaFoldDB" id="A0A9P5CKP5"/>
<evidence type="ECO:0000256" key="1">
    <source>
        <dbReference type="ARBA" id="ARBA00018517"/>
    </source>
</evidence>
<dbReference type="SUPFAM" id="SSF53335">
    <property type="entry name" value="S-adenosyl-L-methionine-dependent methyltransferases"/>
    <property type="match status" value="1"/>
</dbReference>
<comment type="catalytic activity">
    <reaction evidence="3">
        <text>a 5'-end (N(2),N(7)-dimethyl 5'-triphosphoguanosine)-ribonucleoside in snoRNA + S-adenosyl-L-methionine = a 5'-end (N(2),N(2),N(7)-trimethyl 5'-triphosphoguanosine)-ribonucleoside in snoRNA + S-adenosyl-L-homocysteine + H(+)</text>
        <dbReference type="Rhea" id="RHEA:78507"/>
        <dbReference type="Rhea" id="RHEA-COMP:19088"/>
        <dbReference type="Rhea" id="RHEA-COMP:19090"/>
        <dbReference type="ChEBI" id="CHEBI:15378"/>
        <dbReference type="ChEBI" id="CHEBI:57856"/>
        <dbReference type="ChEBI" id="CHEBI:59789"/>
        <dbReference type="ChEBI" id="CHEBI:167623"/>
        <dbReference type="ChEBI" id="CHEBI:172880"/>
    </reaction>
    <physiologicalReaction direction="left-to-right" evidence="3">
        <dbReference type="Rhea" id="RHEA:78508"/>
    </physiologicalReaction>
</comment>
<dbReference type="Gene3D" id="3.40.50.150">
    <property type="entry name" value="Vaccinia Virus protein VP39"/>
    <property type="match status" value="1"/>
</dbReference>
<evidence type="ECO:0000256" key="5">
    <source>
        <dbReference type="ARBA" id="ARBA00048763"/>
    </source>
</evidence>
<comment type="caution">
    <text evidence="8">The sequence shown here is derived from an EMBL/GenBank/DDBJ whole genome shotgun (WGS) entry which is preliminary data.</text>
</comment>
<comment type="catalytic activity">
    <reaction evidence="6">
        <text>a 5'-end (N(7)-methyl 5'-triphosphoguanosine)-ribonucleoside in snRNA + S-adenosyl-L-methionine = a 5'-end (N(2),N(7)-dimethyl 5'-triphosphoguanosine)-ribonucleoside in snRNA + S-adenosyl-L-homocysteine + H(+)</text>
        <dbReference type="Rhea" id="RHEA:78471"/>
        <dbReference type="Rhea" id="RHEA-COMP:19085"/>
        <dbReference type="Rhea" id="RHEA-COMP:19087"/>
        <dbReference type="ChEBI" id="CHEBI:15378"/>
        <dbReference type="ChEBI" id="CHEBI:57856"/>
        <dbReference type="ChEBI" id="CHEBI:59789"/>
        <dbReference type="ChEBI" id="CHEBI:156461"/>
        <dbReference type="ChEBI" id="CHEBI:172880"/>
    </reaction>
    <physiologicalReaction direction="left-to-right" evidence="6">
        <dbReference type="Rhea" id="RHEA:78472"/>
    </physiologicalReaction>
</comment>
<evidence type="ECO:0000256" key="6">
    <source>
        <dbReference type="ARBA" id="ARBA00049075"/>
    </source>
</evidence>
<dbReference type="GeneID" id="63834806"/>
<dbReference type="CDD" id="cd02440">
    <property type="entry name" value="AdoMet_MTases"/>
    <property type="match status" value="1"/>
</dbReference>
<dbReference type="GO" id="GO:0005634">
    <property type="term" value="C:nucleus"/>
    <property type="evidence" value="ECO:0007669"/>
    <property type="project" value="TreeGrafter"/>
</dbReference>
<evidence type="ECO:0000256" key="7">
    <source>
        <dbReference type="ARBA" id="ARBA00049790"/>
    </source>
</evidence>
<dbReference type="OrthoDB" id="194443at2759"/>
<evidence type="ECO:0000313" key="9">
    <source>
        <dbReference type="Proteomes" id="UP000803844"/>
    </source>
</evidence>
<dbReference type="EMBL" id="MU032350">
    <property type="protein sequence ID" value="KAF3762469.1"/>
    <property type="molecule type" value="Genomic_DNA"/>
</dbReference>
<dbReference type="PANTHER" id="PTHR14741:SF32">
    <property type="entry name" value="TRIMETHYLGUANOSINE SYNTHASE"/>
    <property type="match status" value="1"/>
</dbReference>
<organism evidence="8 9">
    <name type="scientific">Cryphonectria parasitica (strain ATCC 38755 / EP155)</name>
    <dbReference type="NCBI Taxonomy" id="660469"/>
    <lineage>
        <taxon>Eukaryota</taxon>
        <taxon>Fungi</taxon>
        <taxon>Dikarya</taxon>
        <taxon>Ascomycota</taxon>
        <taxon>Pezizomycotina</taxon>
        <taxon>Sordariomycetes</taxon>
        <taxon>Sordariomycetidae</taxon>
        <taxon>Diaporthales</taxon>
        <taxon>Cryphonectriaceae</taxon>
        <taxon>Cryphonectria-Endothia species complex</taxon>
        <taxon>Cryphonectria</taxon>
    </lineage>
</organism>
<dbReference type="PANTHER" id="PTHR14741">
    <property type="entry name" value="S-ADENOSYLMETHIONINE-DEPENDENT METHYLTRANSFERASE RELATED"/>
    <property type="match status" value="1"/>
</dbReference>
<dbReference type="Pfam" id="PF09445">
    <property type="entry name" value="Methyltransf_15"/>
    <property type="match status" value="1"/>
</dbReference>
<comment type="similarity">
    <text evidence="2">Belongs to the methyltransferase superfamily. Trimethylguanosine synthase family.</text>
</comment>
<evidence type="ECO:0000256" key="4">
    <source>
        <dbReference type="ARBA" id="ARBA00048740"/>
    </source>
</evidence>
<comment type="catalytic activity">
    <reaction evidence="5">
        <text>a 5'-end (N(2),N(7)-dimethyl 5'-triphosphoguanosine)-ribonucleoside in snRNA + S-adenosyl-L-methionine = a 5'-end (N(2),N(2),N(7)-trimethyl 5'-triphosphoguanosine)-ribonucleoside in snRNA + S-adenosyl-L-homocysteine + H(+)</text>
        <dbReference type="Rhea" id="RHEA:78479"/>
        <dbReference type="Rhea" id="RHEA-COMP:19087"/>
        <dbReference type="Rhea" id="RHEA-COMP:19089"/>
        <dbReference type="ChEBI" id="CHEBI:15378"/>
        <dbReference type="ChEBI" id="CHEBI:57856"/>
        <dbReference type="ChEBI" id="CHEBI:59789"/>
        <dbReference type="ChEBI" id="CHEBI:167623"/>
        <dbReference type="ChEBI" id="CHEBI:172880"/>
    </reaction>
    <physiologicalReaction direction="left-to-right" evidence="5">
        <dbReference type="Rhea" id="RHEA:78480"/>
    </physiologicalReaction>
</comment>